<accession>A0ABY4VD32</accession>
<evidence type="ECO:0000313" key="2">
    <source>
        <dbReference type="EMBL" id="USD22124.1"/>
    </source>
</evidence>
<protein>
    <submittedName>
        <fullName evidence="2">Phage antirepressor KilAC domain-containing protein</fullName>
    </submittedName>
</protein>
<dbReference type="Proteomes" id="UP001055658">
    <property type="component" value="Chromosome"/>
</dbReference>
<keyword evidence="3" id="KW-1185">Reference proteome</keyword>
<organism evidence="2 3">
    <name type="scientific">Microbulbifer variabilis</name>
    <dbReference type="NCBI Taxonomy" id="266805"/>
    <lineage>
        <taxon>Bacteria</taxon>
        <taxon>Pseudomonadati</taxon>
        <taxon>Pseudomonadota</taxon>
        <taxon>Gammaproteobacteria</taxon>
        <taxon>Cellvibrionales</taxon>
        <taxon>Microbulbiferaceae</taxon>
        <taxon>Microbulbifer</taxon>
    </lineage>
</organism>
<proteinExistence type="predicted"/>
<dbReference type="Pfam" id="PF03374">
    <property type="entry name" value="ANT"/>
    <property type="match status" value="1"/>
</dbReference>
<sequence length="95" mass="10815">MNQTKPYTVTQAARMLGMGRNNLLKLLRDNGFLYSREPMRNSPTKWALEQKLLKQKEGEYLVGPVKVQHITALVTTKGMAWIRDIVEQNTAPKAS</sequence>
<evidence type="ECO:0000313" key="3">
    <source>
        <dbReference type="Proteomes" id="UP001055658"/>
    </source>
</evidence>
<name>A0ABY4VD32_9GAMM</name>
<dbReference type="EMBL" id="CP092418">
    <property type="protein sequence ID" value="USD22124.1"/>
    <property type="molecule type" value="Genomic_DNA"/>
</dbReference>
<dbReference type="InterPro" id="IPR005039">
    <property type="entry name" value="Ant_C"/>
</dbReference>
<feature type="domain" description="Antirepressor protein C-terminal" evidence="1">
    <location>
        <begin position="4"/>
        <end position="86"/>
    </location>
</feature>
<gene>
    <name evidence="2" type="ORF">MJO52_03035</name>
</gene>
<dbReference type="RefSeq" id="WP_252084486.1">
    <property type="nucleotide sequence ID" value="NZ_CP092418.1"/>
</dbReference>
<reference evidence="2" key="1">
    <citation type="submission" date="2022-02" db="EMBL/GenBank/DDBJ databases">
        <title>Coral-associated bacteria.</title>
        <authorList>
            <person name="Tang K."/>
            <person name="Wang X."/>
        </authorList>
    </citation>
    <scope>NUCLEOTIDE SEQUENCE</scope>
    <source>
        <strain evidence="2">SCSIO 43006</strain>
    </source>
</reference>
<evidence type="ECO:0000259" key="1">
    <source>
        <dbReference type="Pfam" id="PF03374"/>
    </source>
</evidence>